<dbReference type="Proteomes" id="UP000321353">
    <property type="component" value="Chromosome"/>
</dbReference>
<feature type="region of interest" description="Disordered" evidence="3">
    <location>
        <begin position="255"/>
        <end position="274"/>
    </location>
</feature>
<dbReference type="SUPFAM" id="SSF48695">
    <property type="entry name" value="Multiheme cytochromes"/>
    <property type="match status" value="1"/>
</dbReference>
<reference evidence="5 6" key="1">
    <citation type="submission" date="2019-02" db="EMBL/GenBank/DDBJ databases">
        <title>Planctomycetal bacteria perform biofilm scaping via a novel small molecule.</title>
        <authorList>
            <person name="Jeske O."/>
            <person name="Boedeker C."/>
            <person name="Wiegand S."/>
            <person name="Breitling P."/>
            <person name="Kallscheuer N."/>
            <person name="Jogler M."/>
            <person name="Rohde M."/>
            <person name="Petersen J."/>
            <person name="Medema M.H."/>
            <person name="Surup F."/>
            <person name="Jogler C."/>
        </authorList>
    </citation>
    <scope>NUCLEOTIDE SEQUENCE [LARGE SCALE GENOMIC DNA]</scope>
    <source>
        <strain evidence="5 6">Mal15</strain>
    </source>
</reference>
<dbReference type="SUPFAM" id="SSF48452">
    <property type="entry name" value="TPR-like"/>
    <property type="match status" value="1"/>
</dbReference>
<sequence precursor="true">MTERRPAFCTTATTASTLCLAICLLAVSGCDSHSDTPTEGEDQIRRGQTVRAGDDSTAPLDDTLIGTVKSRPGTPAGSQACVECHQDRYETYMQTAHSRSLRPVDLEAIRTDVAMDHQRSKRSYEIINRSGELWHREWLHFRAQDAPNQDSDPKLRTAEMPVEFVMGSGTFAEAYVLRDGGYLLQSPVTWYTADQAYAMAPGYDEQVHRGCNRVVETHCLFCHVGNLSREQPQHPKITELAIGCRRCHGPGERHVQYHRSHAESPDAEAPPDDARLIDPTALSRSKLESICAQCHLNGDVVVETFGNDIWDFVPGNEFAETRLVYHAEDGRADDPFAQHFDQMWQSICYQESETLTCATCHDPHHAEPATDRATLHRDHCNRCHNHQACGVPLDQRKAENDNQCVLCHMPSRPSDAVHSATTNHRIAVYSSSPPNEAPPANAPVTLRRVQPLPPGISPEQAATADRLAEAYWLLENNGDTTKTRGLDAGSIEASLLESSDASAPHVLSALARLADLQSESAADASQAIRHSERGQSYADRALADPSIGHRARVGALEVLANHQYRAAEYEAAVETYQRLVTLRRSAVDHYNLGLALGKIRRFGPAEQAFREATRIDPSYPLPYQSLSVLYRGINPQLSAQMERLSRSLIQNAR</sequence>
<evidence type="ECO:0000256" key="2">
    <source>
        <dbReference type="PROSITE-ProRule" id="PRU00339"/>
    </source>
</evidence>
<dbReference type="AlphaFoldDB" id="A0A5B9MLR8"/>
<protein>
    <recommendedName>
        <fullName evidence="7">Tetratricopeptide repeat protein</fullName>
    </recommendedName>
</protein>
<feature type="region of interest" description="Disordered" evidence="3">
    <location>
        <begin position="34"/>
        <end position="62"/>
    </location>
</feature>
<organism evidence="5 6">
    <name type="scientific">Stieleria maiorica</name>
    <dbReference type="NCBI Taxonomy" id="2795974"/>
    <lineage>
        <taxon>Bacteria</taxon>
        <taxon>Pseudomonadati</taxon>
        <taxon>Planctomycetota</taxon>
        <taxon>Planctomycetia</taxon>
        <taxon>Pirellulales</taxon>
        <taxon>Pirellulaceae</taxon>
        <taxon>Stieleria</taxon>
    </lineage>
</organism>
<accession>A0A5B9MLR8</accession>
<dbReference type="RefSeq" id="WP_147870105.1">
    <property type="nucleotide sequence ID" value="NZ_CP036264.1"/>
</dbReference>
<dbReference type="PROSITE" id="PS50005">
    <property type="entry name" value="TPR"/>
    <property type="match status" value="1"/>
</dbReference>
<dbReference type="Gene3D" id="1.10.1130.10">
    <property type="entry name" value="Flavocytochrome C3, Chain A"/>
    <property type="match status" value="1"/>
</dbReference>
<proteinExistence type="predicted"/>
<name>A0A5B9MLR8_9BACT</name>
<feature type="compositionally biased region" description="Basic and acidic residues" evidence="3">
    <location>
        <begin position="255"/>
        <end position="264"/>
    </location>
</feature>
<dbReference type="PANTHER" id="PTHR35038:SF8">
    <property type="entry name" value="C-TYPE POLYHEME CYTOCHROME OMCC"/>
    <property type="match status" value="1"/>
</dbReference>
<evidence type="ECO:0000256" key="3">
    <source>
        <dbReference type="SAM" id="MobiDB-lite"/>
    </source>
</evidence>
<feature type="chain" id="PRO_5022916951" description="Tetratricopeptide repeat protein" evidence="4">
    <location>
        <begin position="22"/>
        <end position="653"/>
    </location>
</feature>
<dbReference type="PROSITE" id="PS51257">
    <property type="entry name" value="PROKAR_LIPOPROTEIN"/>
    <property type="match status" value="1"/>
</dbReference>
<dbReference type="InterPro" id="IPR019734">
    <property type="entry name" value="TPR_rpt"/>
</dbReference>
<dbReference type="InterPro" id="IPR036280">
    <property type="entry name" value="Multihaem_cyt_sf"/>
</dbReference>
<dbReference type="InterPro" id="IPR011990">
    <property type="entry name" value="TPR-like_helical_dom_sf"/>
</dbReference>
<dbReference type="InterPro" id="IPR051829">
    <property type="entry name" value="Multiheme_Cytochr_ET"/>
</dbReference>
<dbReference type="EMBL" id="CP036264">
    <property type="protein sequence ID" value="QEG00951.1"/>
    <property type="molecule type" value="Genomic_DNA"/>
</dbReference>
<gene>
    <name evidence="5" type="ORF">Mal15_50270</name>
</gene>
<evidence type="ECO:0008006" key="7">
    <source>
        <dbReference type="Google" id="ProtNLM"/>
    </source>
</evidence>
<feature type="repeat" description="TPR" evidence="2">
    <location>
        <begin position="586"/>
        <end position="619"/>
    </location>
</feature>
<dbReference type="SMART" id="SM00028">
    <property type="entry name" value="TPR"/>
    <property type="match status" value="1"/>
</dbReference>
<keyword evidence="2" id="KW-0802">TPR repeat</keyword>
<dbReference type="Gene3D" id="1.25.40.10">
    <property type="entry name" value="Tetratricopeptide repeat domain"/>
    <property type="match status" value="1"/>
</dbReference>
<evidence type="ECO:0000256" key="1">
    <source>
        <dbReference type="ARBA" id="ARBA00022729"/>
    </source>
</evidence>
<dbReference type="PANTHER" id="PTHR35038">
    <property type="entry name" value="DISSIMILATORY SULFITE REDUCTASE SIRA"/>
    <property type="match status" value="1"/>
</dbReference>
<evidence type="ECO:0000256" key="4">
    <source>
        <dbReference type="SAM" id="SignalP"/>
    </source>
</evidence>
<keyword evidence="1 4" id="KW-0732">Signal</keyword>
<evidence type="ECO:0000313" key="6">
    <source>
        <dbReference type="Proteomes" id="UP000321353"/>
    </source>
</evidence>
<keyword evidence="6" id="KW-1185">Reference proteome</keyword>
<dbReference type="KEGG" id="smam:Mal15_50270"/>
<feature type="signal peptide" evidence="4">
    <location>
        <begin position="1"/>
        <end position="21"/>
    </location>
</feature>
<evidence type="ECO:0000313" key="5">
    <source>
        <dbReference type="EMBL" id="QEG00951.1"/>
    </source>
</evidence>